<dbReference type="Proteomes" id="UP001642483">
    <property type="component" value="Unassembled WGS sequence"/>
</dbReference>
<comment type="caution">
    <text evidence="1">The sequence shown here is derived from an EMBL/GenBank/DDBJ whole genome shotgun (WGS) entry which is preliminary data.</text>
</comment>
<proteinExistence type="predicted"/>
<evidence type="ECO:0000313" key="1">
    <source>
        <dbReference type="EMBL" id="CAK8682332.1"/>
    </source>
</evidence>
<name>A0ABP0FUN6_CLALP</name>
<sequence length="104" mass="11683">MQIIGHRLGISVLKEISQVIPKYLKSAQSFTCNSFTNNYPTVNCSFLATYLLSNAYLWLSYPSSRENKGIWCNHLAVLTESSSFLCLHIISSHDHCTSVFPAHS</sequence>
<keyword evidence="2" id="KW-1185">Reference proteome</keyword>
<dbReference type="EMBL" id="CAWYQH010000090">
    <property type="protein sequence ID" value="CAK8682332.1"/>
    <property type="molecule type" value="Genomic_DNA"/>
</dbReference>
<reference evidence="1 2" key="1">
    <citation type="submission" date="2024-02" db="EMBL/GenBank/DDBJ databases">
        <authorList>
            <person name="Daric V."/>
            <person name="Darras S."/>
        </authorList>
    </citation>
    <scope>NUCLEOTIDE SEQUENCE [LARGE SCALE GENOMIC DNA]</scope>
</reference>
<organism evidence="1 2">
    <name type="scientific">Clavelina lepadiformis</name>
    <name type="common">Light-bulb sea squirt</name>
    <name type="synonym">Ascidia lepadiformis</name>
    <dbReference type="NCBI Taxonomy" id="159417"/>
    <lineage>
        <taxon>Eukaryota</taxon>
        <taxon>Metazoa</taxon>
        <taxon>Chordata</taxon>
        <taxon>Tunicata</taxon>
        <taxon>Ascidiacea</taxon>
        <taxon>Aplousobranchia</taxon>
        <taxon>Clavelinidae</taxon>
        <taxon>Clavelina</taxon>
    </lineage>
</organism>
<accession>A0ABP0FUN6</accession>
<protein>
    <submittedName>
        <fullName evidence="1">Uncharacterized protein</fullName>
    </submittedName>
</protein>
<evidence type="ECO:0000313" key="2">
    <source>
        <dbReference type="Proteomes" id="UP001642483"/>
    </source>
</evidence>
<gene>
    <name evidence="1" type="ORF">CVLEPA_LOCUS13005</name>
</gene>